<evidence type="ECO:0000259" key="1">
    <source>
        <dbReference type="PROSITE" id="PS50878"/>
    </source>
</evidence>
<dbReference type="OrthoDB" id="1937528at2759"/>
<dbReference type="PANTHER" id="PTHR33116">
    <property type="entry name" value="REVERSE TRANSCRIPTASE ZINC-BINDING DOMAIN-CONTAINING PROTEIN-RELATED-RELATED"/>
    <property type="match status" value="1"/>
</dbReference>
<dbReference type="CDD" id="cd01650">
    <property type="entry name" value="RT_nLTR_like"/>
    <property type="match status" value="1"/>
</dbReference>
<dbReference type="InterPro" id="IPR026960">
    <property type="entry name" value="RVT-Znf"/>
</dbReference>
<dbReference type="AlphaFoldDB" id="A0A2Z6MIT1"/>
<dbReference type="GO" id="GO:0003824">
    <property type="term" value="F:catalytic activity"/>
    <property type="evidence" value="ECO:0007669"/>
    <property type="project" value="InterPro"/>
</dbReference>
<dbReference type="PANTHER" id="PTHR33116:SF78">
    <property type="entry name" value="OS12G0587133 PROTEIN"/>
    <property type="match status" value="1"/>
</dbReference>
<dbReference type="InterPro" id="IPR005135">
    <property type="entry name" value="Endo/exonuclease/phosphatase"/>
</dbReference>
<gene>
    <name evidence="2" type="ORF">TSUD_172690</name>
</gene>
<evidence type="ECO:0000313" key="3">
    <source>
        <dbReference type="Proteomes" id="UP000242715"/>
    </source>
</evidence>
<dbReference type="Gene3D" id="3.60.10.10">
    <property type="entry name" value="Endonuclease/exonuclease/phosphatase"/>
    <property type="match status" value="1"/>
</dbReference>
<keyword evidence="3" id="KW-1185">Reference proteome</keyword>
<dbReference type="Pfam" id="PF13966">
    <property type="entry name" value="zf-RVT"/>
    <property type="match status" value="1"/>
</dbReference>
<dbReference type="InterPro" id="IPR036691">
    <property type="entry name" value="Endo/exonu/phosph_ase_sf"/>
</dbReference>
<proteinExistence type="predicted"/>
<organism evidence="2 3">
    <name type="scientific">Trifolium subterraneum</name>
    <name type="common">Subterranean clover</name>
    <dbReference type="NCBI Taxonomy" id="3900"/>
    <lineage>
        <taxon>Eukaryota</taxon>
        <taxon>Viridiplantae</taxon>
        <taxon>Streptophyta</taxon>
        <taxon>Embryophyta</taxon>
        <taxon>Tracheophyta</taxon>
        <taxon>Spermatophyta</taxon>
        <taxon>Magnoliopsida</taxon>
        <taxon>eudicotyledons</taxon>
        <taxon>Gunneridae</taxon>
        <taxon>Pentapetalae</taxon>
        <taxon>rosids</taxon>
        <taxon>fabids</taxon>
        <taxon>Fabales</taxon>
        <taxon>Fabaceae</taxon>
        <taxon>Papilionoideae</taxon>
        <taxon>50 kb inversion clade</taxon>
        <taxon>NPAAA clade</taxon>
        <taxon>Hologalegina</taxon>
        <taxon>IRL clade</taxon>
        <taxon>Trifolieae</taxon>
        <taxon>Trifolium</taxon>
    </lineage>
</organism>
<accession>A0A2Z6MIT1</accession>
<dbReference type="SUPFAM" id="SSF56219">
    <property type="entry name" value="DNase I-like"/>
    <property type="match status" value="1"/>
</dbReference>
<dbReference type="Pfam" id="PF03372">
    <property type="entry name" value="Exo_endo_phos"/>
    <property type="match status" value="1"/>
</dbReference>
<dbReference type="PROSITE" id="PS50878">
    <property type="entry name" value="RT_POL"/>
    <property type="match status" value="1"/>
</dbReference>
<evidence type="ECO:0000313" key="2">
    <source>
        <dbReference type="EMBL" id="GAU23240.1"/>
    </source>
</evidence>
<protein>
    <recommendedName>
        <fullName evidence="1">Reverse transcriptase domain-containing protein</fullName>
    </recommendedName>
</protein>
<dbReference type="Pfam" id="PF00078">
    <property type="entry name" value="RVT_1"/>
    <property type="match status" value="1"/>
</dbReference>
<feature type="domain" description="Reverse transcriptase" evidence="1">
    <location>
        <begin position="446"/>
        <end position="724"/>
    </location>
</feature>
<name>A0A2Z6MIT1_TRISU</name>
<sequence>MGGGTRLSMIISSFNIRGMGSRVKRRKVRDLVRAEQLDFLALQETKMEMITDSVVHSLWGSNDCGWAFLPAVGNSGGILSMWNKVKASLVFTFIGEGFVGVCLDLVGVLRKCFIVNVYAKCNLRDKRRLWGDLLMSKSGFGDGLWCVLGDFNSVRASLERRGAGQIVAGGHSSEMLAFDLFLNNLGLVDLPIIGRSFTWFHPNGVAMSRLDRILVSPDWFDIWGSPNVWVLARDVADHCPLERLKGIKGVIKEWNGRNYGRVEVEKKRLVEEILALDIKSEITALEEREVVERKKLFENLWKILKNMDAMTFQRSRSKWLKEGDANSRYFHNCIKARHRRNNVVALRTSNGWVEGPIPVREEVVSYFRNHFGNVEWQRPTLDGIEFPRLSQEKADTLTTNFTLAEITEAIKDCDGSKSPGPDGFNFAFIKEFWDLMKHDVRIMFDQFHGNDCLPKSLSSYFLTLIPKVNSPQALGDFRPISLLGCIYKMVAKVLASRLAKVMDELIPKTQSAFLKGRQLVEGVVVVNEVIDFAKKAGKECLIFKVDFEKAYDSVDWSFLDYMLWRFSFNIKWRKWMKACVCSGNMSILVNGSPTEEINIKRGLKQGDPLAPLLFLIVAEGLGALMRMAVAKGRFKPFLVGRSGMPISMLQYADDTLCIGEASIDNLWAVKAILRGFEMVSGLKVNFWKSFLLGVNVTNDFLHMASRFLNCRIGRLPFTYLGLSVGANPHVFSTWAPMLEALKRRLGAWGNRYISLGGRIVLINAVINSIPIFFLSYLKMPVKVWREVVRVQRNFLWGGLSKKRRINWVKWSDICKTKKDGGLGIKDLRLVNLSLLAKWRWKLLMEGGDVWKNVLVAKYGEGVLGNTRLDSMSLGNGCSVWWTDLCRLDRGAGWFNQVAIKKMGCGNTIKFWKDVWVGNQSLEHRFPRLYSISDQQDKLVQEVGSRINGMWRWGLMWRRNFFVWEEDLLNELEEVIKNVVITEVGDSWVWSPNVDEGFSVKSLYLTLDVMLLSHNNLTTFQSSVFKNIWKSVVPSKVSALAWQLFLDRIPTKVNLARRGIIQLKLRPGLILFLAPPLLAADVWYEVTRWLGVVAVLPADLMVSYGMLVGCGGNKKIRRGFSIVWLAYIWVVWRVRNDRVFNNVNGSVEEMVERIQRISWQWYLHKTAKGYSLLYEWIWNPGDCMLR</sequence>
<dbReference type="InterPro" id="IPR000477">
    <property type="entry name" value="RT_dom"/>
</dbReference>
<dbReference type="Proteomes" id="UP000242715">
    <property type="component" value="Unassembled WGS sequence"/>
</dbReference>
<reference evidence="3" key="1">
    <citation type="journal article" date="2017" name="Front. Plant Sci.">
        <title>Climate Clever Clovers: New Paradigm to Reduce the Environmental Footprint of Ruminants by Breeding Low Methanogenic Forages Utilizing Haplotype Variation.</title>
        <authorList>
            <person name="Kaur P."/>
            <person name="Appels R."/>
            <person name="Bayer P.E."/>
            <person name="Keeble-Gagnere G."/>
            <person name="Wang J."/>
            <person name="Hirakawa H."/>
            <person name="Shirasawa K."/>
            <person name="Vercoe P."/>
            <person name="Stefanova K."/>
            <person name="Durmic Z."/>
            <person name="Nichols P."/>
            <person name="Revell C."/>
            <person name="Isobe S.N."/>
            <person name="Edwards D."/>
            <person name="Erskine W."/>
        </authorList>
    </citation>
    <scope>NUCLEOTIDE SEQUENCE [LARGE SCALE GENOMIC DNA]</scope>
    <source>
        <strain evidence="3">cv. Daliak</strain>
    </source>
</reference>
<dbReference type="EMBL" id="DF973265">
    <property type="protein sequence ID" value="GAU23240.1"/>
    <property type="molecule type" value="Genomic_DNA"/>
</dbReference>